<accession>A0A409X469</accession>
<organism evidence="11 12">
    <name type="scientific">Psilocybe cyanescens</name>
    <dbReference type="NCBI Taxonomy" id="93625"/>
    <lineage>
        <taxon>Eukaryota</taxon>
        <taxon>Fungi</taxon>
        <taxon>Dikarya</taxon>
        <taxon>Basidiomycota</taxon>
        <taxon>Agaricomycotina</taxon>
        <taxon>Agaricomycetes</taxon>
        <taxon>Agaricomycetidae</taxon>
        <taxon>Agaricales</taxon>
        <taxon>Agaricineae</taxon>
        <taxon>Strophariaceae</taxon>
        <taxon>Psilocybe</taxon>
    </lineage>
</organism>
<name>A0A409X469_PSICY</name>
<keyword evidence="6" id="KW-0067">ATP-binding</keyword>
<evidence type="ECO:0000313" key="12">
    <source>
        <dbReference type="Proteomes" id="UP000283269"/>
    </source>
</evidence>
<evidence type="ECO:0000256" key="7">
    <source>
        <dbReference type="ARBA" id="ARBA00047899"/>
    </source>
</evidence>
<dbReference type="SUPFAM" id="SSF56112">
    <property type="entry name" value="Protein kinase-like (PK-like)"/>
    <property type="match status" value="1"/>
</dbReference>
<dbReference type="InterPro" id="IPR011009">
    <property type="entry name" value="Kinase-like_dom_sf"/>
</dbReference>
<dbReference type="EMBL" id="NHYD01002696">
    <property type="protein sequence ID" value="PPQ85530.1"/>
    <property type="molecule type" value="Genomic_DNA"/>
</dbReference>
<evidence type="ECO:0000256" key="6">
    <source>
        <dbReference type="ARBA" id="ARBA00022840"/>
    </source>
</evidence>
<protein>
    <recommendedName>
        <fullName evidence="1">non-specific serine/threonine protein kinase</fullName>
        <ecNumber evidence="1">2.7.11.1</ecNumber>
    </recommendedName>
</protein>
<comment type="catalytic activity">
    <reaction evidence="7">
        <text>L-threonyl-[protein] + ATP = O-phospho-L-threonyl-[protein] + ADP + H(+)</text>
        <dbReference type="Rhea" id="RHEA:46608"/>
        <dbReference type="Rhea" id="RHEA-COMP:11060"/>
        <dbReference type="Rhea" id="RHEA-COMP:11605"/>
        <dbReference type="ChEBI" id="CHEBI:15378"/>
        <dbReference type="ChEBI" id="CHEBI:30013"/>
        <dbReference type="ChEBI" id="CHEBI:30616"/>
        <dbReference type="ChEBI" id="CHEBI:61977"/>
        <dbReference type="ChEBI" id="CHEBI:456216"/>
        <dbReference type="EC" id="2.7.11.1"/>
    </reaction>
</comment>
<keyword evidence="5" id="KW-0418">Kinase</keyword>
<evidence type="ECO:0000256" key="4">
    <source>
        <dbReference type="ARBA" id="ARBA00022741"/>
    </source>
</evidence>
<gene>
    <name evidence="11" type="ORF">CVT25_006559</name>
</gene>
<dbReference type="Pfam" id="PF00069">
    <property type="entry name" value="Pkinase"/>
    <property type="match status" value="1"/>
</dbReference>
<evidence type="ECO:0000256" key="1">
    <source>
        <dbReference type="ARBA" id="ARBA00012513"/>
    </source>
</evidence>
<reference evidence="11 12" key="1">
    <citation type="journal article" date="2018" name="Evol. Lett.">
        <title>Horizontal gene cluster transfer increased hallucinogenic mushroom diversity.</title>
        <authorList>
            <person name="Reynolds H.T."/>
            <person name="Vijayakumar V."/>
            <person name="Gluck-Thaler E."/>
            <person name="Korotkin H.B."/>
            <person name="Matheny P.B."/>
            <person name="Slot J.C."/>
        </authorList>
    </citation>
    <scope>NUCLEOTIDE SEQUENCE [LARGE SCALE GENOMIC DNA]</scope>
    <source>
        <strain evidence="11 12">2631</strain>
    </source>
</reference>
<evidence type="ECO:0000256" key="9">
    <source>
        <dbReference type="SAM" id="MobiDB-lite"/>
    </source>
</evidence>
<sequence>MSPELMQKGTYDSKSDIWSLGCLIYALCVLKPPFHKAKTHSELSIFIWLATVKAYRAAVFGKERQVSGASTTSHLVTQLRKQLQPSSSQTQQQQPQYPWQDVEHMVKQAVTQREELHVKVEIDQACVPQEEAVRKEVELQVQSVVDREAALRAEEQRLENMKRVVEVGMRKVEAGLAKGREENNPLKDVKNHHEHPSNHTNTNTSNSGTTTQTNDSHTTTTANPALRTPTALVSCLPPLTGPGGGTTYKDPQGVDLDVRVVCSCAVEQVPAIDSVVIRFIVGALVHR</sequence>
<keyword evidence="4" id="KW-0547">Nucleotide-binding</keyword>
<dbReference type="OrthoDB" id="5979581at2759"/>
<evidence type="ECO:0000256" key="2">
    <source>
        <dbReference type="ARBA" id="ARBA00022527"/>
    </source>
</evidence>
<keyword evidence="12" id="KW-1185">Reference proteome</keyword>
<dbReference type="PANTHER" id="PTHR44899:SF10">
    <property type="entry name" value="NIMA-RELATED KINASE 2"/>
    <property type="match status" value="1"/>
</dbReference>
<feature type="domain" description="Protein kinase" evidence="10">
    <location>
        <begin position="1"/>
        <end position="100"/>
    </location>
</feature>
<evidence type="ECO:0000256" key="8">
    <source>
        <dbReference type="ARBA" id="ARBA00048679"/>
    </source>
</evidence>
<evidence type="ECO:0000313" key="11">
    <source>
        <dbReference type="EMBL" id="PPQ85530.1"/>
    </source>
</evidence>
<keyword evidence="3" id="KW-0808">Transferase</keyword>
<dbReference type="InParanoid" id="A0A409X469"/>
<dbReference type="PROSITE" id="PS50011">
    <property type="entry name" value="PROTEIN_KINASE_DOM"/>
    <property type="match status" value="1"/>
</dbReference>
<dbReference type="PANTHER" id="PTHR44899">
    <property type="entry name" value="CAMK FAMILY PROTEIN KINASE"/>
    <property type="match status" value="1"/>
</dbReference>
<evidence type="ECO:0000256" key="3">
    <source>
        <dbReference type="ARBA" id="ARBA00022679"/>
    </source>
</evidence>
<proteinExistence type="predicted"/>
<keyword evidence="2" id="KW-0723">Serine/threonine-protein kinase</keyword>
<dbReference type="InterPro" id="IPR000719">
    <property type="entry name" value="Prot_kinase_dom"/>
</dbReference>
<dbReference type="GO" id="GO:0004674">
    <property type="term" value="F:protein serine/threonine kinase activity"/>
    <property type="evidence" value="ECO:0007669"/>
    <property type="project" value="UniProtKB-KW"/>
</dbReference>
<dbReference type="AlphaFoldDB" id="A0A409X469"/>
<feature type="region of interest" description="Disordered" evidence="9">
    <location>
        <begin position="175"/>
        <end position="248"/>
    </location>
</feature>
<comment type="catalytic activity">
    <reaction evidence="8">
        <text>L-seryl-[protein] + ATP = O-phospho-L-seryl-[protein] + ADP + H(+)</text>
        <dbReference type="Rhea" id="RHEA:17989"/>
        <dbReference type="Rhea" id="RHEA-COMP:9863"/>
        <dbReference type="Rhea" id="RHEA-COMP:11604"/>
        <dbReference type="ChEBI" id="CHEBI:15378"/>
        <dbReference type="ChEBI" id="CHEBI:29999"/>
        <dbReference type="ChEBI" id="CHEBI:30616"/>
        <dbReference type="ChEBI" id="CHEBI:83421"/>
        <dbReference type="ChEBI" id="CHEBI:456216"/>
        <dbReference type="EC" id="2.7.11.1"/>
    </reaction>
</comment>
<comment type="caution">
    <text evidence="11">The sequence shown here is derived from an EMBL/GenBank/DDBJ whole genome shotgun (WGS) entry which is preliminary data.</text>
</comment>
<dbReference type="InterPro" id="IPR051131">
    <property type="entry name" value="NEK_Ser/Thr_kinase_NIMA"/>
</dbReference>
<evidence type="ECO:0000256" key="5">
    <source>
        <dbReference type="ARBA" id="ARBA00022777"/>
    </source>
</evidence>
<dbReference type="Gene3D" id="1.10.510.10">
    <property type="entry name" value="Transferase(Phosphotransferase) domain 1"/>
    <property type="match status" value="1"/>
</dbReference>
<dbReference type="EC" id="2.7.11.1" evidence="1"/>
<feature type="compositionally biased region" description="Low complexity" evidence="9">
    <location>
        <begin position="198"/>
        <end position="221"/>
    </location>
</feature>
<feature type="compositionally biased region" description="Basic and acidic residues" evidence="9">
    <location>
        <begin position="175"/>
        <end position="197"/>
    </location>
</feature>
<dbReference type="STRING" id="93625.A0A409X469"/>
<dbReference type="Proteomes" id="UP000283269">
    <property type="component" value="Unassembled WGS sequence"/>
</dbReference>
<dbReference type="GO" id="GO:0005524">
    <property type="term" value="F:ATP binding"/>
    <property type="evidence" value="ECO:0007669"/>
    <property type="project" value="UniProtKB-KW"/>
</dbReference>
<evidence type="ECO:0000259" key="10">
    <source>
        <dbReference type="PROSITE" id="PS50011"/>
    </source>
</evidence>